<comment type="caution">
    <text evidence="7">The sequence shown here is derived from an EMBL/GenBank/DDBJ whole genome shotgun (WGS) entry which is preliminary data.</text>
</comment>
<keyword evidence="2" id="KW-0479">Metal-binding</keyword>
<gene>
    <name evidence="7" type="ORF">BDN70DRAFT_795275</name>
</gene>
<evidence type="ECO:0000256" key="5">
    <source>
        <dbReference type="ARBA" id="ARBA00023004"/>
    </source>
</evidence>
<feature type="domain" description="TauD/TfdA-like" evidence="6">
    <location>
        <begin position="79"/>
        <end position="351"/>
    </location>
</feature>
<keyword evidence="3 7" id="KW-0223">Dioxygenase</keyword>
<dbReference type="GO" id="GO:0005737">
    <property type="term" value="C:cytoplasm"/>
    <property type="evidence" value="ECO:0007669"/>
    <property type="project" value="TreeGrafter"/>
</dbReference>
<evidence type="ECO:0000313" key="8">
    <source>
        <dbReference type="Proteomes" id="UP000807469"/>
    </source>
</evidence>
<dbReference type="Pfam" id="PF02668">
    <property type="entry name" value="TauD"/>
    <property type="match status" value="1"/>
</dbReference>
<dbReference type="GO" id="GO:0046872">
    <property type="term" value="F:metal ion binding"/>
    <property type="evidence" value="ECO:0007669"/>
    <property type="project" value="UniProtKB-KW"/>
</dbReference>
<keyword evidence="8" id="KW-1185">Reference proteome</keyword>
<dbReference type="FunFam" id="3.60.130.10:FF:000003">
    <property type="entry name" value="Alpha-ketoglutarate-dependent taurine dioxygenase"/>
    <property type="match status" value="1"/>
</dbReference>
<keyword evidence="5" id="KW-0408">Iron</keyword>
<evidence type="ECO:0000256" key="2">
    <source>
        <dbReference type="ARBA" id="ARBA00022723"/>
    </source>
</evidence>
<protein>
    <submittedName>
        <fullName evidence="7">Alpha-ketoglutarate-dependent taurine dioxygenase</fullName>
    </submittedName>
</protein>
<evidence type="ECO:0000256" key="4">
    <source>
        <dbReference type="ARBA" id="ARBA00023002"/>
    </source>
</evidence>
<dbReference type="OrthoDB" id="10257314at2759"/>
<dbReference type="SUPFAM" id="SSF51197">
    <property type="entry name" value="Clavaminate synthase-like"/>
    <property type="match status" value="1"/>
</dbReference>
<evidence type="ECO:0000313" key="7">
    <source>
        <dbReference type="EMBL" id="KAF9485833.1"/>
    </source>
</evidence>
<dbReference type="PANTHER" id="PTHR30468">
    <property type="entry name" value="ALPHA-KETOGLUTARATE-DEPENDENT SULFONATE DIOXYGENASE"/>
    <property type="match status" value="1"/>
</dbReference>
<evidence type="ECO:0000256" key="3">
    <source>
        <dbReference type="ARBA" id="ARBA00022964"/>
    </source>
</evidence>
<dbReference type="EMBL" id="MU155133">
    <property type="protein sequence ID" value="KAF9485833.1"/>
    <property type="molecule type" value="Genomic_DNA"/>
</dbReference>
<dbReference type="InterPro" id="IPR003819">
    <property type="entry name" value="TauD/TfdA-like"/>
</dbReference>
<dbReference type="InterPro" id="IPR042098">
    <property type="entry name" value="TauD-like_sf"/>
</dbReference>
<dbReference type="Proteomes" id="UP000807469">
    <property type="component" value="Unassembled WGS sequence"/>
</dbReference>
<comment type="similarity">
    <text evidence="1">Belongs to the TfdA dioxygenase family.</text>
</comment>
<evidence type="ECO:0000259" key="6">
    <source>
        <dbReference type="Pfam" id="PF02668"/>
    </source>
</evidence>
<sequence length="365" mass="40927">MTSTAATTAVVLKNKTVVYDINVPYNYDSRQTFATKYPHYLPTFDKIWFEPLPPFDFVDPALRADPIKPNFLGKGVTLRHITPRMGSIVDGIQLTTLSDAAKDELALLICERKVLAFPDQDFIDAGPQFQQDFMKYFGKPNYQPVSGTLPGYPGFHIIHREGNKEEIDNFLSKHQTTCLWHQDVSYERQPPGYVALGMLHGPSVGGDTVFAATDMAYKRLSRAFREKLDDIKVVHSSQKMCDHTAAAGGLVRKAPVESVHPLIRVHPVTKEKCIFINGEFTTGFQGMKDGEFKALTNFLLQHIIGGHDFQARVQWTPRTVVLFDNRSTLHTAVVDYLSEDNVAEPRHIFRLASMAEVPICVDASG</sequence>
<dbReference type="AlphaFoldDB" id="A0A9P5ZEU5"/>
<accession>A0A9P5ZEU5</accession>
<dbReference type="GO" id="GO:0016706">
    <property type="term" value="F:2-oxoglutarate-dependent dioxygenase activity"/>
    <property type="evidence" value="ECO:0007669"/>
    <property type="project" value="TreeGrafter"/>
</dbReference>
<organism evidence="7 8">
    <name type="scientific">Pholiota conissans</name>
    <dbReference type="NCBI Taxonomy" id="109636"/>
    <lineage>
        <taxon>Eukaryota</taxon>
        <taxon>Fungi</taxon>
        <taxon>Dikarya</taxon>
        <taxon>Basidiomycota</taxon>
        <taxon>Agaricomycotina</taxon>
        <taxon>Agaricomycetes</taxon>
        <taxon>Agaricomycetidae</taxon>
        <taxon>Agaricales</taxon>
        <taxon>Agaricineae</taxon>
        <taxon>Strophariaceae</taxon>
        <taxon>Pholiota</taxon>
    </lineage>
</organism>
<proteinExistence type="inferred from homology"/>
<name>A0A9P5ZEU5_9AGAR</name>
<dbReference type="Gene3D" id="3.60.130.10">
    <property type="entry name" value="Clavaminate synthase-like"/>
    <property type="match status" value="1"/>
</dbReference>
<keyword evidence="4" id="KW-0560">Oxidoreductase</keyword>
<dbReference type="InterPro" id="IPR051323">
    <property type="entry name" value="AtsK-like"/>
</dbReference>
<evidence type="ECO:0000256" key="1">
    <source>
        <dbReference type="ARBA" id="ARBA00005896"/>
    </source>
</evidence>
<dbReference type="PANTHER" id="PTHR30468:SF30">
    <property type="entry name" value="ALPHA-KETOGLUTARATE-DEPENDENT TAURINE DIOXYGENASE (AFU_ORTHOLOGUE AFUA_7G06030)"/>
    <property type="match status" value="1"/>
</dbReference>
<reference evidence="7" key="1">
    <citation type="submission" date="2020-11" db="EMBL/GenBank/DDBJ databases">
        <authorList>
            <consortium name="DOE Joint Genome Institute"/>
            <person name="Ahrendt S."/>
            <person name="Riley R."/>
            <person name="Andreopoulos W."/>
            <person name="Labutti K."/>
            <person name="Pangilinan J."/>
            <person name="Ruiz-Duenas F.J."/>
            <person name="Barrasa J.M."/>
            <person name="Sanchez-Garcia M."/>
            <person name="Camarero S."/>
            <person name="Miyauchi S."/>
            <person name="Serrano A."/>
            <person name="Linde D."/>
            <person name="Babiker R."/>
            <person name="Drula E."/>
            <person name="Ayuso-Fernandez I."/>
            <person name="Pacheco R."/>
            <person name="Padilla G."/>
            <person name="Ferreira P."/>
            <person name="Barriuso J."/>
            <person name="Kellner H."/>
            <person name="Castanera R."/>
            <person name="Alfaro M."/>
            <person name="Ramirez L."/>
            <person name="Pisabarro A.G."/>
            <person name="Kuo A."/>
            <person name="Tritt A."/>
            <person name="Lipzen A."/>
            <person name="He G."/>
            <person name="Yan M."/>
            <person name="Ng V."/>
            <person name="Cullen D."/>
            <person name="Martin F."/>
            <person name="Rosso M.-N."/>
            <person name="Henrissat B."/>
            <person name="Hibbett D."/>
            <person name="Martinez A.T."/>
            <person name="Grigoriev I.V."/>
        </authorList>
    </citation>
    <scope>NUCLEOTIDE SEQUENCE</scope>
    <source>
        <strain evidence="7">CIRM-BRFM 674</strain>
    </source>
</reference>